<dbReference type="EMBL" id="NILC01000023">
    <property type="protein sequence ID" value="TWL27405.1"/>
    <property type="molecule type" value="Genomic_DNA"/>
</dbReference>
<accession>A0A1Y0YTJ3</accession>
<proteinExistence type="predicted"/>
<dbReference type="RefSeq" id="WP_009329813.1">
    <property type="nucleotide sequence ID" value="NZ_BEXU01000002.1"/>
</dbReference>
<gene>
    <name evidence="2" type="ORF">CHCC16736_2726</name>
</gene>
<dbReference type="GeneID" id="92859409"/>
<feature type="region of interest" description="Disordered" evidence="1">
    <location>
        <begin position="48"/>
        <end position="69"/>
    </location>
</feature>
<comment type="caution">
    <text evidence="2">The sequence shown here is derived from an EMBL/GenBank/DDBJ whole genome shotgun (WGS) entry which is preliminary data.</text>
</comment>
<organism evidence="2 3">
    <name type="scientific">Bacillus licheniformis</name>
    <dbReference type="NCBI Taxonomy" id="1402"/>
    <lineage>
        <taxon>Bacteria</taxon>
        <taxon>Bacillati</taxon>
        <taxon>Bacillota</taxon>
        <taxon>Bacilli</taxon>
        <taxon>Bacillales</taxon>
        <taxon>Bacillaceae</taxon>
        <taxon>Bacillus</taxon>
    </lineage>
</organism>
<evidence type="ECO:0000313" key="2">
    <source>
        <dbReference type="EMBL" id="TWL27405.1"/>
    </source>
</evidence>
<dbReference type="AlphaFoldDB" id="A0A1Y0YTJ3"/>
<feature type="compositionally biased region" description="Basic and acidic residues" evidence="1">
    <location>
        <begin position="49"/>
        <end position="60"/>
    </location>
</feature>
<evidence type="ECO:0000313" key="3">
    <source>
        <dbReference type="Proteomes" id="UP000435910"/>
    </source>
</evidence>
<sequence length="96" mass="10553">MKGLISFLKLWTAVLLNAVMPVRENQMKVTAFAGGTYQAADAYQAGGFSEKREEKTERMSGCKRMKPGSYTTEPSRAVCKKAVKRVRAGPTLYTGT</sequence>
<evidence type="ECO:0000256" key="1">
    <source>
        <dbReference type="SAM" id="MobiDB-lite"/>
    </source>
</evidence>
<dbReference type="Proteomes" id="UP000435910">
    <property type="component" value="Unassembled WGS sequence"/>
</dbReference>
<protein>
    <submittedName>
        <fullName evidence="2">Uncharacterized protein</fullName>
    </submittedName>
</protein>
<name>A0A1Y0YTJ3_BACLI</name>
<reference evidence="2 3" key="1">
    <citation type="submission" date="2019-06" db="EMBL/GenBank/DDBJ databases">
        <title>Genome sequence analysis of &gt;100 Bacillus licheniformis strains suggests intrinsic resistance to this species.</title>
        <authorList>
            <person name="Wels M."/>
            <person name="Siezen R.J."/>
            <person name="Johansen E."/>
            <person name="Stuer-Lauridsen B."/>
            <person name="Bjerre K."/>
            <person name="Nielsen B.K.K."/>
        </authorList>
    </citation>
    <scope>NUCLEOTIDE SEQUENCE [LARGE SCALE GENOMIC DNA]</scope>
    <source>
        <strain evidence="2 3">BAC-16736</strain>
    </source>
</reference>